<dbReference type="Proteomes" id="UP000435036">
    <property type="component" value="Unassembled WGS sequence"/>
</dbReference>
<gene>
    <name evidence="1" type="ORF">GQF63_03380</name>
</gene>
<dbReference type="Pfam" id="PF16132">
    <property type="entry name" value="DUF4843"/>
    <property type="match status" value="1"/>
</dbReference>
<evidence type="ECO:0000313" key="1">
    <source>
        <dbReference type="EMBL" id="MVZ61058.1"/>
    </source>
</evidence>
<evidence type="ECO:0000313" key="2">
    <source>
        <dbReference type="Proteomes" id="UP000435036"/>
    </source>
</evidence>
<protein>
    <submittedName>
        <fullName evidence="1">DUF4843 domain-containing protein</fullName>
    </submittedName>
</protein>
<reference evidence="1 2" key="1">
    <citation type="submission" date="2019-12" db="EMBL/GenBank/DDBJ databases">
        <authorList>
            <person name="Dong K."/>
        </authorList>
    </citation>
    <scope>NUCLEOTIDE SEQUENCE [LARGE SCALE GENOMIC DNA]</scope>
    <source>
        <strain evidence="1 2">JCM 31225</strain>
    </source>
</reference>
<proteinExistence type="predicted"/>
<name>A0A6N8KYP8_9SPHI</name>
<keyword evidence="2" id="KW-1185">Reference proteome</keyword>
<dbReference type="EMBL" id="WSQA01000002">
    <property type="protein sequence ID" value="MVZ61058.1"/>
    <property type="molecule type" value="Genomic_DNA"/>
</dbReference>
<sequence>MMNLNSIKTKPSMKRIYLIGLFALSLMPLACKKAGLIAYDNGSRISIYKDGIADGRDSLLRSFAVMKEEVLSDTVELPLRIVGPKTAHEREVSVRVNPEKSSLAASDYEILKSVVPADSYEGILEVKINRSTAMKEKDARIWLELQDSKDFEVGPKELASYLIKVNDYLTKPASWQDVRFGEYSQTKYSLIIRETGYSDFTAMHPEVFMFIVGKCNNVLRKYLAENGHEMLDENKVPVRFP</sequence>
<dbReference type="AlphaFoldDB" id="A0A6N8KYP8"/>
<dbReference type="InterPro" id="IPR032299">
    <property type="entry name" value="DUF4843"/>
</dbReference>
<accession>A0A6N8KYP8</accession>
<organism evidence="1 2">
    <name type="scientific">Sphingobacterium humi</name>
    <dbReference type="NCBI Taxonomy" id="1796905"/>
    <lineage>
        <taxon>Bacteria</taxon>
        <taxon>Pseudomonadati</taxon>
        <taxon>Bacteroidota</taxon>
        <taxon>Sphingobacteriia</taxon>
        <taxon>Sphingobacteriales</taxon>
        <taxon>Sphingobacteriaceae</taxon>
        <taxon>Sphingobacterium</taxon>
    </lineage>
</organism>
<comment type="caution">
    <text evidence="1">The sequence shown here is derived from an EMBL/GenBank/DDBJ whole genome shotgun (WGS) entry which is preliminary data.</text>
</comment>